<evidence type="ECO:0000256" key="1">
    <source>
        <dbReference type="PROSITE-ProRule" id="PRU00339"/>
    </source>
</evidence>
<dbReference type="InterPro" id="IPR001387">
    <property type="entry name" value="Cro/C1-type_HTH"/>
</dbReference>
<dbReference type="AlphaFoldDB" id="A0A455SX16"/>
<dbReference type="InterPro" id="IPR019734">
    <property type="entry name" value="TPR_rpt"/>
</dbReference>
<dbReference type="InterPro" id="IPR011990">
    <property type="entry name" value="TPR-like_helical_dom_sf"/>
</dbReference>
<dbReference type="GO" id="GO:0003677">
    <property type="term" value="F:DNA binding"/>
    <property type="evidence" value="ECO:0007669"/>
    <property type="project" value="InterPro"/>
</dbReference>
<dbReference type="Gene3D" id="1.10.260.40">
    <property type="entry name" value="lambda repressor-like DNA-binding domains"/>
    <property type="match status" value="1"/>
</dbReference>
<evidence type="ECO:0000313" key="2">
    <source>
        <dbReference type="EMBL" id="BBH91721.1"/>
    </source>
</evidence>
<gene>
    <name evidence="2" type="ORF">KTC_64720</name>
</gene>
<dbReference type="EMBL" id="AP019376">
    <property type="protein sequence ID" value="BBH91721.1"/>
    <property type="molecule type" value="Genomic_DNA"/>
</dbReference>
<protein>
    <submittedName>
        <fullName evidence="2">Uncharacterized protein</fullName>
    </submittedName>
</protein>
<dbReference type="SMART" id="SM00028">
    <property type="entry name" value="TPR"/>
    <property type="match status" value="2"/>
</dbReference>
<dbReference type="Pfam" id="PF13424">
    <property type="entry name" value="TPR_12"/>
    <property type="match status" value="1"/>
</dbReference>
<dbReference type="PROSITE" id="PS50005">
    <property type="entry name" value="TPR"/>
    <property type="match status" value="1"/>
</dbReference>
<keyword evidence="1" id="KW-0802">TPR repeat</keyword>
<proteinExistence type="predicted"/>
<feature type="repeat" description="TPR" evidence="1">
    <location>
        <begin position="192"/>
        <end position="225"/>
    </location>
</feature>
<dbReference type="SUPFAM" id="SSF48452">
    <property type="entry name" value="TPR-like"/>
    <property type="match status" value="2"/>
</dbReference>
<accession>A0A455SX16</accession>
<dbReference type="CDD" id="cd00093">
    <property type="entry name" value="HTH_XRE"/>
    <property type="match status" value="1"/>
</dbReference>
<name>A0A455SX16_9CHLR</name>
<sequence length="400" mass="45436">MLASQEKTYGEIIKEARLAKGWSRQNLADVYSRFFKGEAVISEDTIRMWEEYNKVPKRLKRRYVLAILLDIPLAALGLEALNTNAALAADLSIEKVDLEKARRYLLRYKKQHHATTVADMLDNVMEIIYSIHDELPYASGSRKIDLSLLLCEYQQFLAGVFRDHARFAEALKYQNNAYQIAKSLEQNANIMALVLWRRGLTYHQQGKLDAAIMDFQQALSKKPDSLQLQGAIQTNLGLAMAEAAKDQQDLTQAMKTLDVASNALDEAQKEPDEYFIRFNREGYYLNRASAWLYNSDGKLRSASDGLDTLVKVPVNAGRKRRYAYSLFLQAQAWFDQREYPLATQLATDALTIGIEIQSYTILNKVERVYSSLKKTSYGKAVPVAELGVKLLEAKHPEVFA</sequence>
<dbReference type="Gene3D" id="1.25.40.10">
    <property type="entry name" value="Tetratricopeptide repeat domain"/>
    <property type="match status" value="1"/>
</dbReference>
<dbReference type="InterPro" id="IPR010982">
    <property type="entry name" value="Lambda_DNA-bd_dom_sf"/>
</dbReference>
<organism evidence="2">
    <name type="scientific">Thermosporothrix sp. COM3</name>
    <dbReference type="NCBI Taxonomy" id="2490863"/>
    <lineage>
        <taxon>Bacteria</taxon>
        <taxon>Bacillati</taxon>
        <taxon>Chloroflexota</taxon>
        <taxon>Ktedonobacteria</taxon>
        <taxon>Ktedonobacterales</taxon>
        <taxon>Thermosporotrichaceae</taxon>
        <taxon>Thermosporothrix</taxon>
    </lineage>
</organism>
<reference evidence="2" key="1">
    <citation type="submission" date="2018-12" db="EMBL/GenBank/DDBJ databases">
        <title>Novel natural products biosynthetic potential of the class Ktedonobacteria.</title>
        <authorList>
            <person name="Zheng Y."/>
            <person name="Saitou A."/>
            <person name="Wang C.M."/>
            <person name="Toyoda A."/>
            <person name="Minakuchi Y."/>
            <person name="Sekiguchi Y."/>
            <person name="Ueda K."/>
            <person name="Takano H."/>
            <person name="Sakai Y."/>
            <person name="Yokota A."/>
            <person name="Yabe S."/>
        </authorList>
    </citation>
    <scope>NUCLEOTIDE SEQUENCE</scope>
    <source>
        <strain evidence="2">COM3</strain>
    </source>
</reference>